<dbReference type="OMA" id="ERRIHIA"/>
<keyword evidence="3 7" id="KW-0812">Transmembrane</keyword>
<evidence type="ECO:0000256" key="3">
    <source>
        <dbReference type="ARBA" id="ARBA00022692"/>
    </source>
</evidence>
<evidence type="ECO:0000313" key="10">
    <source>
        <dbReference type="Proteomes" id="UP000001300"/>
    </source>
</evidence>
<dbReference type="Proteomes" id="UP000001300">
    <property type="component" value="Chromosome A"/>
</dbReference>
<dbReference type="EMBL" id="CR382127">
    <property type="protein sequence ID" value="CAG83827.1"/>
    <property type="molecule type" value="Genomic_DNA"/>
</dbReference>
<dbReference type="AlphaFoldDB" id="F2Z6D9"/>
<dbReference type="HOGENOM" id="CLU_001265_0_6_1"/>
<feature type="region of interest" description="Disordered" evidence="6">
    <location>
        <begin position="1"/>
        <end position="24"/>
    </location>
</feature>
<dbReference type="InParanoid" id="F2Z6D9"/>
<feature type="transmembrane region" description="Helical" evidence="7">
    <location>
        <begin position="135"/>
        <end position="154"/>
    </location>
</feature>
<sequence length="521" mass="58112">MTKIENSHVEYTNDDTERRLSTSSSVNSKKSEVIVSTITATLPPTLASLSQDDIDVLEKKFVRRIDIRMLPMLMLLYILNYLDRNNIATARLGGLEKELNLHSVQYQTAVSILFVGYILMQIPSNMIVSRLGKPGLYLTTCMFIWGTISALTSTVHSFGGLVACRFFLGFIEAVYFPGCLFLLSSWYTRKELALRTSILYCGSLISGAFSGLLGAAIMENMDGMRGISGWRWLFIIEGSFTVLVVPFAYIVLPDFPQTTSWLSQQEKELGIWRLQRETGTTDIDSEESAWQFVKKNMLLVLKDPKVWLVAGINFFNVAAAGVTNFFPSVVETLNFSKTITLVLTAPPYLIATVLVPLNSWHADKTGERCWHIVLPFCVTIASFIIAAATLNTGARYFAMCIMIPSIYMGFVVTLTWMSNTIPRPAAKRGVALALMNCLSNTTSIWNSYLYPKSAAPRYAPAMAANSVFLLVAIGCAIALSMLLKRINKKLDRGEYDIVAEFGENDDDPVVVHQTQSFRYVY</sequence>
<evidence type="ECO:0000259" key="8">
    <source>
        <dbReference type="PROSITE" id="PS50850"/>
    </source>
</evidence>
<dbReference type="PANTHER" id="PTHR43791">
    <property type="entry name" value="PERMEASE-RELATED"/>
    <property type="match status" value="1"/>
</dbReference>
<dbReference type="GO" id="GO:0016020">
    <property type="term" value="C:membrane"/>
    <property type="evidence" value="ECO:0000318"/>
    <property type="project" value="GO_Central"/>
</dbReference>
<keyword evidence="2" id="KW-0813">Transport</keyword>
<protein>
    <submittedName>
        <fullName evidence="9">YALI0A09383p</fullName>
    </submittedName>
</protein>
<dbReference type="PROSITE" id="PS50850">
    <property type="entry name" value="MFS"/>
    <property type="match status" value="1"/>
</dbReference>
<feature type="transmembrane region" description="Helical" evidence="7">
    <location>
        <begin position="338"/>
        <end position="357"/>
    </location>
</feature>
<feature type="transmembrane region" description="Helical" evidence="7">
    <location>
        <begin position="166"/>
        <end position="186"/>
    </location>
</feature>
<dbReference type="SUPFAM" id="SSF103473">
    <property type="entry name" value="MFS general substrate transporter"/>
    <property type="match status" value="1"/>
</dbReference>
<reference evidence="9 10" key="1">
    <citation type="journal article" date="2004" name="Nature">
        <title>Genome evolution in yeasts.</title>
        <authorList>
            <consortium name="Genolevures"/>
            <person name="Dujon B."/>
            <person name="Sherman D."/>
            <person name="Fischer G."/>
            <person name="Durrens P."/>
            <person name="Casaregola S."/>
            <person name="Lafontaine I."/>
            <person name="de Montigny J."/>
            <person name="Marck C."/>
            <person name="Neuveglise C."/>
            <person name="Talla E."/>
            <person name="Goffard N."/>
            <person name="Frangeul L."/>
            <person name="Aigle M."/>
            <person name="Anthouard V."/>
            <person name="Babour A."/>
            <person name="Barbe V."/>
            <person name="Barnay S."/>
            <person name="Blanchin S."/>
            <person name="Beckerich J.M."/>
            <person name="Beyne E."/>
            <person name="Bleykasten C."/>
            <person name="Boisrame A."/>
            <person name="Boyer J."/>
            <person name="Cattolico L."/>
            <person name="Confanioleri F."/>
            <person name="de Daruvar A."/>
            <person name="Despons L."/>
            <person name="Fabre E."/>
            <person name="Fairhead C."/>
            <person name="Ferry-Dumazet H."/>
            <person name="Groppi A."/>
            <person name="Hantraye F."/>
            <person name="Hennequin C."/>
            <person name="Jauniaux N."/>
            <person name="Joyet P."/>
            <person name="Kachouri R."/>
            <person name="Kerrest A."/>
            <person name="Koszul R."/>
            <person name="Lemaire M."/>
            <person name="Lesur I."/>
            <person name="Ma L."/>
            <person name="Muller H."/>
            <person name="Nicaud J.M."/>
            <person name="Nikolski M."/>
            <person name="Oztas S."/>
            <person name="Ozier-Kalogeropoulos O."/>
            <person name="Pellenz S."/>
            <person name="Potier S."/>
            <person name="Richard G.F."/>
            <person name="Straub M.L."/>
            <person name="Suleau A."/>
            <person name="Swennene D."/>
            <person name="Tekaia F."/>
            <person name="Wesolowski-Louvel M."/>
            <person name="Westhof E."/>
            <person name="Wirth B."/>
            <person name="Zeniou-Meyer M."/>
            <person name="Zivanovic I."/>
            <person name="Bolotin-Fukuhara M."/>
            <person name="Thierry A."/>
            <person name="Bouchier C."/>
            <person name="Caudron B."/>
            <person name="Scarpelli C."/>
            <person name="Gaillardin C."/>
            <person name="Weissenbach J."/>
            <person name="Wincker P."/>
            <person name="Souciet J.L."/>
        </authorList>
    </citation>
    <scope>NUCLEOTIDE SEQUENCE [LARGE SCALE GENOMIC DNA]</scope>
    <source>
        <strain evidence="10">CLIB 122 / E 150</strain>
    </source>
</reference>
<dbReference type="Pfam" id="PF07690">
    <property type="entry name" value="MFS_1"/>
    <property type="match status" value="1"/>
</dbReference>
<evidence type="ECO:0000256" key="4">
    <source>
        <dbReference type="ARBA" id="ARBA00022989"/>
    </source>
</evidence>
<feature type="transmembrane region" description="Helical" evidence="7">
    <location>
        <begin position="198"/>
        <end position="218"/>
    </location>
</feature>
<comment type="subcellular location">
    <subcellularLocation>
        <location evidence="1">Membrane</location>
        <topology evidence="1">Multi-pass membrane protein</topology>
    </subcellularLocation>
</comment>
<evidence type="ECO:0000256" key="1">
    <source>
        <dbReference type="ARBA" id="ARBA00004141"/>
    </source>
</evidence>
<dbReference type="OrthoDB" id="2985014at2759"/>
<keyword evidence="5 7" id="KW-0472">Membrane</keyword>
<accession>F2Z6D9</accession>
<evidence type="ECO:0000256" key="6">
    <source>
        <dbReference type="SAM" id="MobiDB-lite"/>
    </source>
</evidence>
<dbReference type="KEGG" id="yli:2905803"/>
<keyword evidence="10" id="KW-1185">Reference proteome</keyword>
<dbReference type="PANTHER" id="PTHR43791:SF92">
    <property type="entry name" value="AGL026WP"/>
    <property type="match status" value="1"/>
</dbReference>
<dbReference type="FunFam" id="1.20.1250.20:FF:000057">
    <property type="entry name" value="MFS general substrate transporter"/>
    <property type="match status" value="1"/>
</dbReference>
<dbReference type="Gene3D" id="1.20.1250.20">
    <property type="entry name" value="MFS general substrate transporter like domains"/>
    <property type="match status" value="2"/>
</dbReference>
<evidence type="ECO:0000256" key="7">
    <source>
        <dbReference type="SAM" id="Phobius"/>
    </source>
</evidence>
<gene>
    <name evidence="9" type="ORF">YALI0_A09383g</name>
</gene>
<feature type="transmembrane region" description="Helical" evidence="7">
    <location>
        <begin position="306"/>
        <end position="326"/>
    </location>
</feature>
<evidence type="ECO:0000256" key="5">
    <source>
        <dbReference type="ARBA" id="ARBA00023136"/>
    </source>
</evidence>
<dbReference type="InterPro" id="IPR020846">
    <property type="entry name" value="MFS_dom"/>
</dbReference>
<dbReference type="GO" id="GO:0022857">
    <property type="term" value="F:transmembrane transporter activity"/>
    <property type="evidence" value="ECO:0000318"/>
    <property type="project" value="GO_Central"/>
</dbReference>
<dbReference type="VEuPathDB" id="FungiDB:YALI0_A09383g"/>
<feature type="transmembrane region" description="Helical" evidence="7">
    <location>
        <begin position="429"/>
        <end position="450"/>
    </location>
</feature>
<evidence type="ECO:0000256" key="2">
    <source>
        <dbReference type="ARBA" id="ARBA00022448"/>
    </source>
</evidence>
<dbReference type="InterPro" id="IPR011701">
    <property type="entry name" value="MFS"/>
</dbReference>
<dbReference type="InterPro" id="IPR036259">
    <property type="entry name" value="MFS_trans_sf"/>
</dbReference>
<feature type="transmembrane region" description="Helical" evidence="7">
    <location>
        <begin position="369"/>
        <end position="390"/>
    </location>
</feature>
<feature type="domain" description="Major facilitator superfamily (MFS) profile" evidence="8">
    <location>
        <begin position="69"/>
        <end position="490"/>
    </location>
</feature>
<feature type="transmembrane region" description="Helical" evidence="7">
    <location>
        <begin position="396"/>
        <end position="417"/>
    </location>
</feature>
<feature type="transmembrane region" description="Helical" evidence="7">
    <location>
        <begin position="462"/>
        <end position="483"/>
    </location>
</feature>
<evidence type="ECO:0000313" key="9">
    <source>
        <dbReference type="EMBL" id="CAG83827.1"/>
    </source>
</evidence>
<keyword evidence="4 7" id="KW-1133">Transmembrane helix</keyword>
<name>F2Z6D9_YARLI</name>
<feature type="transmembrane region" description="Helical" evidence="7">
    <location>
        <begin position="230"/>
        <end position="252"/>
    </location>
</feature>
<organism evidence="9 10">
    <name type="scientific">Yarrowia lipolytica (strain CLIB 122 / E 150)</name>
    <name type="common">Yeast</name>
    <name type="synonym">Candida lipolytica</name>
    <dbReference type="NCBI Taxonomy" id="284591"/>
    <lineage>
        <taxon>Eukaryota</taxon>
        <taxon>Fungi</taxon>
        <taxon>Dikarya</taxon>
        <taxon>Ascomycota</taxon>
        <taxon>Saccharomycotina</taxon>
        <taxon>Dipodascomycetes</taxon>
        <taxon>Dipodascales</taxon>
        <taxon>Dipodascales incertae sedis</taxon>
        <taxon>Yarrowia</taxon>
    </lineage>
</organism>
<dbReference type="RefSeq" id="XP_499900.1">
    <property type="nucleotide sequence ID" value="XM_499900.1"/>
</dbReference>
<proteinExistence type="predicted"/>
<dbReference type="FunFam" id="1.20.1250.20:FF:000013">
    <property type="entry name" value="MFS general substrate transporter"/>
    <property type="match status" value="1"/>
</dbReference>